<keyword evidence="11" id="KW-1003">Cell membrane</keyword>
<evidence type="ECO:0000256" key="1">
    <source>
        <dbReference type="ARBA" id="ARBA00003456"/>
    </source>
</evidence>
<dbReference type="InterPro" id="IPR000131">
    <property type="entry name" value="ATP_synth_F1_gsu"/>
</dbReference>
<keyword evidence="8 11" id="KW-0139">CF(1)</keyword>
<evidence type="ECO:0000256" key="6">
    <source>
        <dbReference type="ARBA" id="ARBA00023065"/>
    </source>
</evidence>
<comment type="subcellular location">
    <subcellularLocation>
        <location evidence="11">Cell membrane</location>
        <topology evidence="11">Peripheral membrane protein</topology>
    </subcellularLocation>
    <subcellularLocation>
        <location evidence="2">Membrane</location>
        <topology evidence="2">Peripheral membrane protein</topology>
    </subcellularLocation>
    <subcellularLocation>
        <location evidence="10">Thylakoid</location>
    </subcellularLocation>
</comment>
<comment type="similarity">
    <text evidence="3 11">Belongs to the ATPase gamma chain family.</text>
</comment>
<dbReference type="PRINTS" id="PR00126">
    <property type="entry name" value="ATPASEGAMMA"/>
</dbReference>
<dbReference type="PANTHER" id="PTHR11693">
    <property type="entry name" value="ATP SYNTHASE GAMMA CHAIN"/>
    <property type="match status" value="1"/>
</dbReference>
<comment type="function">
    <text evidence="1 11">Produces ATP from ADP in the presence of a proton gradient across the membrane. The gamma chain is believed to be important in regulating ATPase activity and the flow of protons through the CF(0) complex.</text>
</comment>
<comment type="subunit">
    <text evidence="11">F-type ATPases have 2 components, CF(1) - the catalytic core - and CF(0) - the membrane proton channel. CF(1) has five subunits: alpha(3), beta(3), gamma(1), delta(1), epsilon(1). CF(0) has three main subunits: a, b and c.</text>
</comment>
<evidence type="ECO:0000256" key="11">
    <source>
        <dbReference type="HAMAP-Rule" id="MF_00815"/>
    </source>
</evidence>
<gene>
    <name evidence="11" type="primary">atpG</name>
    <name evidence="12" type="ORF">AVDCRST_MAG74-1048</name>
</gene>
<dbReference type="AlphaFoldDB" id="A0A6J4NNF2"/>
<name>A0A6J4NNF2_9BACT</name>
<keyword evidence="9 11" id="KW-0066">ATP synthesis</keyword>
<dbReference type="InterPro" id="IPR023632">
    <property type="entry name" value="ATP_synth_F1_gsu_CS"/>
</dbReference>
<dbReference type="Pfam" id="PF00231">
    <property type="entry name" value="ATP-synt"/>
    <property type="match status" value="1"/>
</dbReference>
<dbReference type="GO" id="GO:0045259">
    <property type="term" value="C:proton-transporting ATP synthase complex"/>
    <property type="evidence" value="ECO:0007669"/>
    <property type="project" value="UniProtKB-KW"/>
</dbReference>
<evidence type="ECO:0000256" key="2">
    <source>
        <dbReference type="ARBA" id="ARBA00004170"/>
    </source>
</evidence>
<dbReference type="HAMAP" id="MF_00815">
    <property type="entry name" value="ATP_synth_gamma_bact"/>
    <property type="match status" value="1"/>
</dbReference>
<dbReference type="GO" id="GO:0046933">
    <property type="term" value="F:proton-transporting ATP synthase activity, rotational mechanism"/>
    <property type="evidence" value="ECO:0007669"/>
    <property type="project" value="UniProtKB-UniRule"/>
</dbReference>
<accession>A0A6J4NNF2</accession>
<evidence type="ECO:0000256" key="9">
    <source>
        <dbReference type="ARBA" id="ARBA00023310"/>
    </source>
</evidence>
<evidence type="ECO:0000256" key="10">
    <source>
        <dbReference type="ARBA" id="ARBA00060385"/>
    </source>
</evidence>
<keyword evidence="5 11" id="KW-0375">Hydrogen ion transport</keyword>
<organism evidence="12">
    <name type="scientific">uncultured Pyrinomonadaceae bacterium</name>
    <dbReference type="NCBI Taxonomy" id="2283094"/>
    <lineage>
        <taxon>Bacteria</taxon>
        <taxon>Pseudomonadati</taxon>
        <taxon>Acidobacteriota</taxon>
        <taxon>Blastocatellia</taxon>
        <taxon>Blastocatellales</taxon>
        <taxon>Pyrinomonadaceae</taxon>
        <taxon>environmental samples</taxon>
    </lineage>
</organism>
<dbReference type="GO" id="GO:0009579">
    <property type="term" value="C:thylakoid"/>
    <property type="evidence" value="ECO:0007669"/>
    <property type="project" value="UniProtKB-SubCell"/>
</dbReference>
<dbReference type="GO" id="GO:0042777">
    <property type="term" value="P:proton motive force-driven plasma membrane ATP synthesis"/>
    <property type="evidence" value="ECO:0007669"/>
    <property type="project" value="UniProtKB-UniRule"/>
</dbReference>
<sequence length="291" mass="31871">MASLLDMRRRIKSVKNTQQITKAMKMVAAAKLKRATDRVTAARPFAQKMSQILGNLSANVGDDFSSPLLTARGDEKYLIVLVSADKGLAGAFNANIIKATQAFVKDSGAGKQMQMIPVGRKGRDFFKRREMTFTEEYVGLTGTGNVNHTDAAEIAQRIIQTFADDETIDKVFLVFTEFKTVLSQKAVIEQLLPIPRTAVQEDAAGAAQAEYIYEQPAAEIFNRLLPKQIETQIYRAMLESTASEQGARMTAMDSASKNAGELIDTLTLNMNRIRQAAITKEIIEVVSGAAA</sequence>
<evidence type="ECO:0000256" key="7">
    <source>
        <dbReference type="ARBA" id="ARBA00023136"/>
    </source>
</evidence>
<keyword evidence="7 11" id="KW-0472">Membrane</keyword>
<keyword evidence="6 11" id="KW-0406">Ion transport</keyword>
<dbReference type="GO" id="GO:0005524">
    <property type="term" value="F:ATP binding"/>
    <property type="evidence" value="ECO:0007669"/>
    <property type="project" value="UniProtKB-UniRule"/>
</dbReference>
<keyword evidence="4 11" id="KW-0813">Transport</keyword>
<dbReference type="Gene3D" id="3.40.1380.10">
    <property type="match status" value="1"/>
</dbReference>
<dbReference type="Gene3D" id="1.10.287.80">
    <property type="entry name" value="ATP synthase, gamma subunit, helix hairpin domain"/>
    <property type="match status" value="1"/>
</dbReference>
<reference evidence="12" key="1">
    <citation type="submission" date="2020-02" db="EMBL/GenBank/DDBJ databases">
        <authorList>
            <person name="Meier V. D."/>
        </authorList>
    </citation>
    <scope>NUCLEOTIDE SEQUENCE</scope>
    <source>
        <strain evidence="12">AVDCRST_MAG74</strain>
    </source>
</reference>
<dbReference type="CDD" id="cd12151">
    <property type="entry name" value="F1-ATPase_gamma"/>
    <property type="match status" value="1"/>
</dbReference>
<dbReference type="SUPFAM" id="SSF52943">
    <property type="entry name" value="ATP synthase (F1-ATPase), gamma subunit"/>
    <property type="match status" value="1"/>
</dbReference>
<dbReference type="FunFam" id="1.10.287.80:FF:000003">
    <property type="entry name" value="ATP synthase gamma chain, chloroplastic"/>
    <property type="match status" value="1"/>
</dbReference>
<proteinExistence type="inferred from homology"/>
<keyword evidence="12" id="KW-0378">Hydrolase</keyword>
<dbReference type="GO" id="GO:0005886">
    <property type="term" value="C:plasma membrane"/>
    <property type="evidence" value="ECO:0007669"/>
    <property type="project" value="UniProtKB-SubCell"/>
</dbReference>
<dbReference type="InterPro" id="IPR035968">
    <property type="entry name" value="ATP_synth_F1_ATPase_gsu"/>
</dbReference>
<evidence type="ECO:0000256" key="8">
    <source>
        <dbReference type="ARBA" id="ARBA00023196"/>
    </source>
</evidence>
<evidence type="ECO:0000256" key="5">
    <source>
        <dbReference type="ARBA" id="ARBA00022781"/>
    </source>
</evidence>
<protein>
    <recommendedName>
        <fullName evidence="11">ATP synthase gamma chain</fullName>
    </recommendedName>
    <alternativeName>
        <fullName evidence="11">ATP synthase F1 sector gamma subunit</fullName>
    </alternativeName>
    <alternativeName>
        <fullName evidence="11">F-ATPase gamma subunit</fullName>
    </alternativeName>
</protein>
<dbReference type="GO" id="GO:0016787">
    <property type="term" value="F:hydrolase activity"/>
    <property type="evidence" value="ECO:0007669"/>
    <property type="project" value="UniProtKB-KW"/>
</dbReference>
<dbReference type="NCBIfam" id="TIGR01146">
    <property type="entry name" value="ATPsyn_F1gamma"/>
    <property type="match status" value="1"/>
</dbReference>
<evidence type="ECO:0000256" key="4">
    <source>
        <dbReference type="ARBA" id="ARBA00022448"/>
    </source>
</evidence>
<dbReference type="EMBL" id="CADCUR010000075">
    <property type="protein sequence ID" value="CAA9390143.1"/>
    <property type="molecule type" value="Genomic_DNA"/>
</dbReference>
<evidence type="ECO:0000313" key="12">
    <source>
        <dbReference type="EMBL" id="CAA9390143.1"/>
    </source>
</evidence>
<dbReference type="PANTHER" id="PTHR11693:SF22">
    <property type="entry name" value="ATP SYNTHASE SUBUNIT GAMMA, MITOCHONDRIAL"/>
    <property type="match status" value="1"/>
</dbReference>
<dbReference type="PROSITE" id="PS00153">
    <property type="entry name" value="ATPASE_GAMMA"/>
    <property type="match status" value="1"/>
</dbReference>
<evidence type="ECO:0000256" key="3">
    <source>
        <dbReference type="ARBA" id="ARBA00007681"/>
    </source>
</evidence>